<evidence type="ECO:0000256" key="8">
    <source>
        <dbReference type="ARBA" id="ARBA00023212"/>
    </source>
</evidence>
<evidence type="ECO:0000256" key="9">
    <source>
        <dbReference type="ARBA" id="ARBA00034704"/>
    </source>
</evidence>
<dbReference type="InterPro" id="IPR001752">
    <property type="entry name" value="Kinesin_motor_dom"/>
</dbReference>
<proteinExistence type="inferred from homology"/>
<dbReference type="PROSITE" id="PS50067">
    <property type="entry name" value="KINESIN_MOTOR_2"/>
    <property type="match status" value="1"/>
</dbReference>
<dbReference type="GO" id="GO:0005874">
    <property type="term" value="C:microtubule"/>
    <property type="evidence" value="ECO:0007669"/>
    <property type="project" value="UniProtKB-KW"/>
</dbReference>
<keyword evidence="4 10" id="KW-0547">Nucleotide-binding</keyword>
<evidence type="ECO:0000256" key="7">
    <source>
        <dbReference type="ARBA" id="ARBA00023175"/>
    </source>
</evidence>
<accession>A0A0P1ADK6</accession>
<evidence type="ECO:0000313" key="15">
    <source>
        <dbReference type="EMBL" id="CEG38576.1"/>
    </source>
</evidence>
<evidence type="ECO:0000256" key="10">
    <source>
        <dbReference type="PROSITE-ProRule" id="PRU00283"/>
    </source>
</evidence>
<dbReference type="GO" id="GO:0003777">
    <property type="term" value="F:microtubule motor activity"/>
    <property type="evidence" value="ECO:0007669"/>
    <property type="project" value="InterPro"/>
</dbReference>
<evidence type="ECO:0000256" key="1">
    <source>
        <dbReference type="ARBA" id="ARBA00004245"/>
    </source>
</evidence>
<evidence type="ECO:0000259" key="14">
    <source>
        <dbReference type="PROSITE" id="PS50067"/>
    </source>
</evidence>
<dbReference type="EMBL" id="CCYD01000322">
    <property type="protein sequence ID" value="CEG38576.1"/>
    <property type="molecule type" value="Genomic_DNA"/>
</dbReference>
<evidence type="ECO:0000256" key="5">
    <source>
        <dbReference type="ARBA" id="ARBA00022840"/>
    </source>
</evidence>
<evidence type="ECO:0000313" key="16">
    <source>
        <dbReference type="Proteomes" id="UP000054928"/>
    </source>
</evidence>
<dbReference type="InterPro" id="IPR027417">
    <property type="entry name" value="P-loop_NTPase"/>
</dbReference>
<dbReference type="FunFam" id="3.40.850.10:FF:000019">
    <property type="entry name" value="Kinesin-like protein KIN-5D"/>
    <property type="match status" value="1"/>
</dbReference>
<keyword evidence="3 11" id="KW-0493">Microtubule</keyword>
<keyword evidence="7 10" id="KW-0505">Motor protein</keyword>
<dbReference type="SUPFAM" id="SSF52540">
    <property type="entry name" value="P-loop containing nucleoside triphosphate hydrolases"/>
    <property type="match status" value="1"/>
</dbReference>
<evidence type="ECO:0000256" key="6">
    <source>
        <dbReference type="ARBA" id="ARBA00023054"/>
    </source>
</evidence>
<name>A0A0P1ADK6_PLAHL</name>
<keyword evidence="5 10" id="KW-0067">ATP-binding</keyword>
<protein>
    <recommendedName>
        <fullName evidence="11">Kinesin-like protein</fullName>
    </recommendedName>
</protein>
<organism evidence="15 16">
    <name type="scientific">Plasmopara halstedii</name>
    <name type="common">Downy mildew of sunflower</name>
    <dbReference type="NCBI Taxonomy" id="4781"/>
    <lineage>
        <taxon>Eukaryota</taxon>
        <taxon>Sar</taxon>
        <taxon>Stramenopiles</taxon>
        <taxon>Oomycota</taxon>
        <taxon>Peronosporomycetes</taxon>
        <taxon>Peronosporales</taxon>
        <taxon>Peronosporaceae</taxon>
        <taxon>Plasmopara</taxon>
    </lineage>
</organism>
<dbReference type="InterPro" id="IPR036961">
    <property type="entry name" value="Kinesin_motor_dom_sf"/>
</dbReference>
<dbReference type="GO" id="GO:0005875">
    <property type="term" value="C:microtubule associated complex"/>
    <property type="evidence" value="ECO:0007669"/>
    <property type="project" value="TreeGrafter"/>
</dbReference>
<dbReference type="Pfam" id="PF00225">
    <property type="entry name" value="Kinesin"/>
    <property type="match status" value="1"/>
</dbReference>
<dbReference type="InterPro" id="IPR027640">
    <property type="entry name" value="Kinesin-like_fam"/>
</dbReference>
<evidence type="ECO:0000256" key="3">
    <source>
        <dbReference type="ARBA" id="ARBA00022701"/>
    </source>
</evidence>
<dbReference type="OMA" id="HDMENID"/>
<dbReference type="PANTHER" id="PTHR47969">
    <property type="entry name" value="CHROMOSOME-ASSOCIATED KINESIN KIF4A-RELATED"/>
    <property type="match status" value="1"/>
</dbReference>
<dbReference type="InterPro" id="IPR019821">
    <property type="entry name" value="Kinesin_motor_CS"/>
</dbReference>
<sequence length="864" mass="95979">MALMARDIETLVDKDAVKVAVRVRPLSSNELLQGSEVCVDVLDDSVVLAEKQFDFDAAFPAATQQEIVFEKLVSPMIDQYFAGYNSTVFAYGQTGSGKTYTMGNEFASSVTSSDRGIILRVIENIFQRINLMAISQHTIIKMSYLEILNEEIRDLLSHSSSDALPTSSGLSVRGDGNRGIIVNGLSEHIINSIDNAKLLLRSGTSLRATASTNMNCQSSRSHAICTVTMERRDDTEIRISKFHLVDLAGSERIRRTKSEGARFKEGVNINRGLLALGNVINALCERSRTNLPSVHIPYRDSKLTRLLQDSLGGNSKTLMIACISPADVNYEETSNTLRYASRTRNIENKAVINKELSVENEVAYLKQQLEIVHLQLLQQSQKCGADNVAQIEAMHSGSDIKALQEKNRKLKEELRLANNIKDKWKKIADGLVGEGITAHEDLRTLKASQISHSTIKPRVEAGMQNGRGDRGSQSSRLSRLQQLREFQRQRSIAAKENIAVQRRDGSMAPKKGKHADNLPSPTMADTDGEKATNTMHSLSNSLVQESDIQSIDMNAKLLQQVVASCEAIYVAKEAIRANVADRKALAAEKARLEAFSSAEYANQLAELQKDLCMKTDNIRILQQKLESIDKKVTLPSGLFPAKVDSCHHLIRHLVDMVIECKEECWTLSSCRIAQDSVIKNLMAERQSQSKTVSELETRLMETVKSLEVLQQQKTIKKPRKRKQRESYETIETLFSSSDEEVDNNEADPDYVENERTYNRCNKRRGRSMTAMKESKSADAINEADKMRSSVVVSCYSCHGKCATKACDCKSQGRICSGRCSCNSKTCRNRHSDCTRSNISGASDDLAITSFVPSTPKNPTTSEAN</sequence>
<keyword evidence="16" id="KW-1185">Reference proteome</keyword>
<keyword evidence="6 12" id="KW-0175">Coiled coil</keyword>
<dbReference type="OrthoDB" id="3176171at2759"/>
<dbReference type="SMART" id="SM00129">
    <property type="entry name" value="KISc"/>
    <property type="match status" value="1"/>
</dbReference>
<dbReference type="GO" id="GO:0007018">
    <property type="term" value="P:microtubule-based movement"/>
    <property type="evidence" value="ECO:0007669"/>
    <property type="project" value="InterPro"/>
</dbReference>
<dbReference type="AlphaFoldDB" id="A0A0P1ADK6"/>
<dbReference type="GO" id="GO:0005524">
    <property type="term" value="F:ATP binding"/>
    <property type="evidence" value="ECO:0007669"/>
    <property type="project" value="UniProtKB-UniRule"/>
</dbReference>
<evidence type="ECO:0000256" key="12">
    <source>
        <dbReference type="SAM" id="Coils"/>
    </source>
</evidence>
<evidence type="ECO:0000256" key="4">
    <source>
        <dbReference type="ARBA" id="ARBA00022741"/>
    </source>
</evidence>
<feature type="domain" description="Kinesin motor" evidence="14">
    <location>
        <begin position="16"/>
        <end position="346"/>
    </location>
</feature>
<comment type="subcellular location">
    <subcellularLocation>
        <location evidence="1">Cytoplasm</location>
        <location evidence="1">Cytoskeleton</location>
    </subcellularLocation>
</comment>
<evidence type="ECO:0000256" key="11">
    <source>
        <dbReference type="RuleBase" id="RU000394"/>
    </source>
</evidence>
<dbReference type="Proteomes" id="UP000054928">
    <property type="component" value="Unassembled WGS sequence"/>
</dbReference>
<dbReference type="RefSeq" id="XP_024574945.1">
    <property type="nucleotide sequence ID" value="XM_024724028.1"/>
</dbReference>
<dbReference type="STRING" id="4781.A0A0P1ADK6"/>
<reference evidence="16" key="1">
    <citation type="submission" date="2014-09" db="EMBL/GenBank/DDBJ databases">
        <authorList>
            <person name="Sharma Rahul"/>
            <person name="Thines Marco"/>
        </authorList>
    </citation>
    <scope>NUCLEOTIDE SEQUENCE [LARGE SCALE GENOMIC DNA]</scope>
</reference>
<dbReference type="GO" id="GO:0007052">
    <property type="term" value="P:mitotic spindle organization"/>
    <property type="evidence" value="ECO:0007669"/>
    <property type="project" value="TreeGrafter"/>
</dbReference>
<dbReference type="GO" id="GO:0008017">
    <property type="term" value="F:microtubule binding"/>
    <property type="evidence" value="ECO:0007669"/>
    <property type="project" value="InterPro"/>
</dbReference>
<evidence type="ECO:0000256" key="13">
    <source>
        <dbReference type="SAM" id="MobiDB-lite"/>
    </source>
</evidence>
<feature type="region of interest" description="Disordered" evidence="13">
    <location>
        <begin position="491"/>
        <end position="532"/>
    </location>
</feature>
<comment type="similarity">
    <text evidence="9">Belongs to the TRAFAC class myosin-kinesin ATPase superfamily. Kinesin family. KIN-5/BimC subfamily.</text>
</comment>
<dbReference type="GO" id="GO:0051231">
    <property type="term" value="P:spindle elongation"/>
    <property type="evidence" value="ECO:0007669"/>
    <property type="project" value="TreeGrafter"/>
</dbReference>
<keyword evidence="2" id="KW-0963">Cytoplasm</keyword>
<dbReference type="PRINTS" id="PR00380">
    <property type="entry name" value="KINESINHEAVY"/>
</dbReference>
<feature type="binding site" evidence="10">
    <location>
        <begin position="92"/>
        <end position="99"/>
    </location>
    <ligand>
        <name>ATP</name>
        <dbReference type="ChEBI" id="CHEBI:30616"/>
    </ligand>
</feature>
<dbReference type="PANTHER" id="PTHR47969:SF15">
    <property type="entry name" value="CHROMOSOME-ASSOCIATED KINESIN KIF4A-RELATED"/>
    <property type="match status" value="1"/>
</dbReference>
<keyword evidence="8" id="KW-0206">Cytoskeleton</keyword>
<feature type="coiled-coil region" evidence="12">
    <location>
        <begin position="393"/>
        <end position="427"/>
    </location>
</feature>
<dbReference type="Gene3D" id="3.40.850.10">
    <property type="entry name" value="Kinesin motor domain"/>
    <property type="match status" value="1"/>
</dbReference>
<dbReference type="GeneID" id="36403695"/>
<feature type="coiled-coil region" evidence="12">
    <location>
        <begin position="678"/>
        <end position="712"/>
    </location>
</feature>
<evidence type="ECO:0000256" key="2">
    <source>
        <dbReference type="ARBA" id="ARBA00022490"/>
    </source>
</evidence>
<dbReference type="PROSITE" id="PS00411">
    <property type="entry name" value="KINESIN_MOTOR_1"/>
    <property type="match status" value="1"/>
</dbReference>